<dbReference type="EMBL" id="QYUQ01000002">
    <property type="protein sequence ID" value="RJG01451.1"/>
    <property type="molecule type" value="Genomic_DNA"/>
</dbReference>
<dbReference type="PROSITE" id="PS50801">
    <property type="entry name" value="STAS"/>
    <property type="match status" value="1"/>
</dbReference>
<evidence type="ECO:0000256" key="1">
    <source>
        <dbReference type="ARBA" id="ARBA00004141"/>
    </source>
</evidence>
<feature type="transmembrane region" description="Helical" evidence="5">
    <location>
        <begin position="55"/>
        <end position="71"/>
    </location>
</feature>
<evidence type="ECO:0000313" key="8">
    <source>
        <dbReference type="Proteomes" id="UP000266327"/>
    </source>
</evidence>
<organism evidence="7 8">
    <name type="scientific">Noviherbaspirillum sedimenti</name>
    <dbReference type="NCBI Taxonomy" id="2320865"/>
    <lineage>
        <taxon>Bacteria</taxon>
        <taxon>Pseudomonadati</taxon>
        <taxon>Pseudomonadota</taxon>
        <taxon>Betaproteobacteria</taxon>
        <taxon>Burkholderiales</taxon>
        <taxon>Oxalobacteraceae</taxon>
        <taxon>Noviherbaspirillum</taxon>
    </lineage>
</organism>
<dbReference type="InterPro" id="IPR001902">
    <property type="entry name" value="SLC26A/SulP_fam"/>
</dbReference>
<protein>
    <submittedName>
        <fullName evidence="7">STAS domain-containing protein</fullName>
    </submittedName>
</protein>
<comment type="subcellular location">
    <subcellularLocation>
        <location evidence="1">Membrane</location>
        <topology evidence="1">Multi-pass membrane protein</topology>
    </subcellularLocation>
</comment>
<reference evidence="8" key="1">
    <citation type="submission" date="2018-09" db="EMBL/GenBank/DDBJ databases">
        <authorList>
            <person name="Zhu H."/>
        </authorList>
    </citation>
    <scope>NUCLEOTIDE SEQUENCE [LARGE SCALE GENOMIC DNA]</scope>
    <source>
        <strain evidence="8">K1S02-23</strain>
    </source>
</reference>
<gene>
    <name evidence="7" type="ORF">D3878_07505</name>
</gene>
<keyword evidence="3 5" id="KW-1133">Transmembrane helix</keyword>
<dbReference type="InterPro" id="IPR002645">
    <property type="entry name" value="STAS_dom"/>
</dbReference>
<evidence type="ECO:0000256" key="2">
    <source>
        <dbReference type="ARBA" id="ARBA00022692"/>
    </source>
</evidence>
<dbReference type="GO" id="GO:0016020">
    <property type="term" value="C:membrane"/>
    <property type="evidence" value="ECO:0007669"/>
    <property type="project" value="UniProtKB-SubCell"/>
</dbReference>
<feature type="transmembrane region" description="Helical" evidence="5">
    <location>
        <begin position="168"/>
        <end position="194"/>
    </location>
</feature>
<proteinExistence type="predicted"/>
<keyword evidence="8" id="KW-1185">Reference proteome</keyword>
<dbReference type="Pfam" id="PF01740">
    <property type="entry name" value="STAS"/>
    <property type="match status" value="1"/>
</dbReference>
<evidence type="ECO:0000313" key="7">
    <source>
        <dbReference type="EMBL" id="RJG01451.1"/>
    </source>
</evidence>
<dbReference type="Gene3D" id="3.30.750.24">
    <property type="entry name" value="STAS domain"/>
    <property type="match status" value="1"/>
</dbReference>
<keyword evidence="2 5" id="KW-0812">Transmembrane</keyword>
<feature type="transmembrane region" description="Helical" evidence="5">
    <location>
        <begin position="368"/>
        <end position="388"/>
    </location>
</feature>
<dbReference type="GO" id="GO:0055085">
    <property type="term" value="P:transmembrane transport"/>
    <property type="evidence" value="ECO:0007669"/>
    <property type="project" value="InterPro"/>
</dbReference>
<evidence type="ECO:0000256" key="3">
    <source>
        <dbReference type="ARBA" id="ARBA00022989"/>
    </source>
</evidence>
<feature type="transmembrane region" description="Helical" evidence="5">
    <location>
        <begin position="272"/>
        <end position="294"/>
    </location>
</feature>
<feature type="transmembrane region" description="Helical" evidence="5">
    <location>
        <begin position="309"/>
        <end position="327"/>
    </location>
</feature>
<feature type="transmembrane region" description="Helical" evidence="5">
    <location>
        <begin position="339"/>
        <end position="362"/>
    </location>
</feature>
<feature type="transmembrane region" description="Helical" evidence="5">
    <location>
        <begin position="214"/>
        <end position="240"/>
    </location>
</feature>
<dbReference type="InterPro" id="IPR036513">
    <property type="entry name" value="STAS_dom_sf"/>
</dbReference>
<accession>A0A3A3G0J9</accession>
<feature type="transmembrane region" description="Helical" evidence="5">
    <location>
        <begin position="400"/>
        <end position="433"/>
    </location>
</feature>
<dbReference type="Proteomes" id="UP000266327">
    <property type="component" value="Unassembled WGS sequence"/>
</dbReference>
<dbReference type="InterPro" id="IPR011547">
    <property type="entry name" value="SLC26A/SulP_dom"/>
</dbReference>
<feature type="transmembrane region" description="Helical" evidence="5">
    <location>
        <begin position="125"/>
        <end position="147"/>
    </location>
</feature>
<dbReference type="AlphaFoldDB" id="A0A3A3G0J9"/>
<feature type="transmembrane region" description="Helical" evidence="5">
    <location>
        <begin position="28"/>
        <end position="48"/>
    </location>
</feature>
<dbReference type="OrthoDB" id="9769739at2"/>
<comment type="caution">
    <text evidence="7">The sequence shown here is derived from an EMBL/GenBank/DDBJ whole genome shotgun (WGS) entry which is preliminary data.</text>
</comment>
<dbReference type="Pfam" id="PF00916">
    <property type="entry name" value="Sulfate_transp"/>
    <property type="match status" value="1"/>
</dbReference>
<dbReference type="RefSeq" id="WP_119784899.1">
    <property type="nucleotide sequence ID" value="NZ_QYUQ01000002.1"/>
</dbReference>
<dbReference type="CDD" id="cd07042">
    <property type="entry name" value="STAS_SulP_like_sulfate_transporter"/>
    <property type="match status" value="1"/>
</dbReference>
<feature type="domain" description="STAS" evidence="6">
    <location>
        <begin position="446"/>
        <end position="557"/>
    </location>
</feature>
<dbReference type="PANTHER" id="PTHR11814">
    <property type="entry name" value="SULFATE TRANSPORTER"/>
    <property type="match status" value="1"/>
</dbReference>
<keyword evidence="4 5" id="KW-0472">Membrane</keyword>
<evidence type="ECO:0000256" key="4">
    <source>
        <dbReference type="ARBA" id="ARBA00023136"/>
    </source>
</evidence>
<name>A0A3A3G0J9_9BURK</name>
<evidence type="ECO:0000256" key="5">
    <source>
        <dbReference type="SAM" id="Phobius"/>
    </source>
</evidence>
<evidence type="ECO:0000259" key="6">
    <source>
        <dbReference type="PROSITE" id="PS50801"/>
    </source>
</evidence>
<dbReference type="SUPFAM" id="SSF52091">
    <property type="entry name" value="SpoIIaa-like"/>
    <property type="match status" value="1"/>
</dbReference>
<sequence length="562" mass="59850">MQYLNLSFRPRIVDALKGYDRARFFNDLMAGLTVGVVALPLAMAFAIASGAKPEAGIFAAIIGGFLVSALGGSRVQIGGPAGAFIVVIYAIIEKYGLANLFICTILAGMMLCLMGMLRLGAVIRYIPVPIVIGFTNGIAVLIALSQLKDFFGLEIARMPGDFFAQLQLLYAQAHTANPLAVLVAALSLLLLFLWPKAYLGPKNDGRPVSPAARAWRFITAIPGPVLVLVLATTAVSLPGLPIETIGSRFGGIPQGIPEFRLPAFSWDLVRQLFAPTLTIALLGAVESLLCARVADNLIQERHDPNQELLAQGIANIVVPFFGALPVTGTMARTITNIRAGATSPVAGIVHALTLAAIVLVAAPLAKDIPLAALAAILLHVAFNMGEWHEFRRMRHFSHNYRILVLATFLLTVTVDLSTAVEVGLVLACLFFIYRISSLTDIQPITATPAGPLPPGVTVHALYGSLFFGAVGKLDGLVEPQAIPARAMILEMHKLISLDTTGLDGLETIHKALHRSGSRLILCGINPQPRSLMERTGFVGRIGEENCVVDLPAALARLQAPTV</sequence>